<dbReference type="Proteomes" id="UP000245119">
    <property type="component" value="Linkage Group LG14"/>
</dbReference>
<dbReference type="AlphaFoldDB" id="A0A2T7NBJ3"/>
<reference evidence="2 3" key="1">
    <citation type="submission" date="2018-04" db="EMBL/GenBank/DDBJ databases">
        <title>The genome of golden apple snail Pomacea canaliculata provides insight into stress tolerance and invasive adaptation.</title>
        <authorList>
            <person name="Liu C."/>
            <person name="Liu B."/>
            <person name="Ren Y."/>
            <person name="Zhang Y."/>
            <person name="Wang H."/>
            <person name="Li S."/>
            <person name="Jiang F."/>
            <person name="Yin L."/>
            <person name="Zhang G."/>
            <person name="Qian W."/>
            <person name="Fan W."/>
        </authorList>
    </citation>
    <scope>NUCLEOTIDE SEQUENCE [LARGE SCALE GENOMIC DNA]</scope>
    <source>
        <strain evidence="2">SZHN2017</strain>
        <tissue evidence="2">Muscle</tissue>
    </source>
</reference>
<evidence type="ECO:0000256" key="1">
    <source>
        <dbReference type="SAM" id="MobiDB-lite"/>
    </source>
</evidence>
<organism evidence="2 3">
    <name type="scientific">Pomacea canaliculata</name>
    <name type="common">Golden apple snail</name>
    <dbReference type="NCBI Taxonomy" id="400727"/>
    <lineage>
        <taxon>Eukaryota</taxon>
        <taxon>Metazoa</taxon>
        <taxon>Spiralia</taxon>
        <taxon>Lophotrochozoa</taxon>
        <taxon>Mollusca</taxon>
        <taxon>Gastropoda</taxon>
        <taxon>Caenogastropoda</taxon>
        <taxon>Architaenioglossa</taxon>
        <taxon>Ampullarioidea</taxon>
        <taxon>Ampullariidae</taxon>
        <taxon>Pomacea</taxon>
    </lineage>
</organism>
<accession>A0A2T7NBJ3</accession>
<protein>
    <submittedName>
        <fullName evidence="2">Uncharacterized protein</fullName>
    </submittedName>
</protein>
<proteinExistence type="predicted"/>
<feature type="region of interest" description="Disordered" evidence="1">
    <location>
        <begin position="1"/>
        <end position="20"/>
    </location>
</feature>
<feature type="region of interest" description="Disordered" evidence="1">
    <location>
        <begin position="111"/>
        <end position="133"/>
    </location>
</feature>
<name>A0A2T7NBJ3_POMCA</name>
<feature type="region of interest" description="Disordered" evidence="1">
    <location>
        <begin position="59"/>
        <end position="94"/>
    </location>
</feature>
<gene>
    <name evidence="2" type="ORF">C0Q70_21096</name>
</gene>
<dbReference type="EMBL" id="PZQS01000014">
    <property type="protein sequence ID" value="PVD18546.1"/>
    <property type="molecule type" value="Genomic_DNA"/>
</dbReference>
<feature type="compositionally biased region" description="Polar residues" evidence="1">
    <location>
        <begin position="119"/>
        <end position="133"/>
    </location>
</feature>
<evidence type="ECO:0000313" key="2">
    <source>
        <dbReference type="EMBL" id="PVD18546.1"/>
    </source>
</evidence>
<sequence length="133" mass="14682">MNGHHTFANSRQSRSLRPYKRGHAVASKQFNHVKGRYTEAINTGDLWCDRYVITGKEPVPRSDGWPFGSRDSSGLTVDDEQSTSEEAVTREDSGNDCVSWGVGWRVAGGGRAGHGHTVLLTSSKQTPWRPQGR</sequence>
<keyword evidence="3" id="KW-1185">Reference proteome</keyword>
<comment type="caution">
    <text evidence="2">The sequence shown here is derived from an EMBL/GenBank/DDBJ whole genome shotgun (WGS) entry which is preliminary data.</text>
</comment>
<evidence type="ECO:0000313" key="3">
    <source>
        <dbReference type="Proteomes" id="UP000245119"/>
    </source>
</evidence>